<gene>
    <name evidence="3" type="ORF">A2Y84_00655</name>
</gene>
<proteinExistence type="inferred from homology"/>
<dbReference type="Proteomes" id="UP000177062">
    <property type="component" value="Unassembled WGS sequence"/>
</dbReference>
<evidence type="ECO:0000313" key="3">
    <source>
        <dbReference type="EMBL" id="OGY56974.1"/>
    </source>
</evidence>
<accession>A0A1G1YXE6</accession>
<feature type="domain" description="UDP-N-acetylglucosamine 2-epimerase" evidence="2">
    <location>
        <begin position="1"/>
        <end position="298"/>
    </location>
</feature>
<dbReference type="InterPro" id="IPR003331">
    <property type="entry name" value="UDP_GlcNAc_Epimerase_2_dom"/>
</dbReference>
<dbReference type="Gene3D" id="3.40.50.2000">
    <property type="entry name" value="Glycogen Phosphorylase B"/>
    <property type="match status" value="2"/>
</dbReference>
<dbReference type="GO" id="GO:0016853">
    <property type="term" value="F:isomerase activity"/>
    <property type="evidence" value="ECO:0007669"/>
    <property type="project" value="UniProtKB-KW"/>
</dbReference>
<comment type="similarity">
    <text evidence="1">Belongs to the UDP-N-acetylglucosamine 2-epimerase family.</text>
</comment>
<dbReference type="EMBL" id="MHIT01000012">
    <property type="protein sequence ID" value="OGY56974.1"/>
    <property type="molecule type" value="Genomic_DNA"/>
</dbReference>
<dbReference type="AlphaFoldDB" id="A0A1G1YXE6"/>
<name>A0A1G1YXE6_9BACT</name>
<dbReference type="PANTHER" id="PTHR43174">
    <property type="entry name" value="UDP-N-ACETYLGLUCOSAMINE 2-EPIMERASE"/>
    <property type="match status" value="1"/>
</dbReference>
<reference evidence="3 4" key="1">
    <citation type="journal article" date="2016" name="Nat. Commun.">
        <title>Thousands of microbial genomes shed light on interconnected biogeochemical processes in an aquifer system.</title>
        <authorList>
            <person name="Anantharaman K."/>
            <person name="Brown C.T."/>
            <person name="Hug L.A."/>
            <person name="Sharon I."/>
            <person name="Castelle C.J."/>
            <person name="Probst A.J."/>
            <person name="Thomas B.C."/>
            <person name="Singh A."/>
            <person name="Wilkins M.J."/>
            <person name="Karaoz U."/>
            <person name="Brodie E.L."/>
            <person name="Williams K.H."/>
            <person name="Hubbard S.S."/>
            <person name="Banfield J.F."/>
        </authorList>
    </citation>
    <scope>NUCLEOTIDE SEQUENCE [LARGE SCALE GENOMIC DNA]</scope>
</reference>
<feature type="non-terminal residue" evidence="3">
    <location>
        <position position="1"/>
    </location>
</feature>
<protein>
    <submittedName>
        <fullName evidence="3">UDP-N-acetylglucosamine 2-epimerase</fullName>
    </submittedName>
</protein>
<dbReference type="CDD" id="cd03786">
    <property type="entry name" value="GTB_UDP-GlcNAc_2-Epimerase"/>
    <property type="match status" value="1"/>
</dbReference>
<comment type="caution">
    <text evidence="3">The sequence shown here is derived from an EMBL/GenBank/DDBJ whole genome shotgun (WGS) entry which is preliminary data.</text>
</comment>
<evidence type="ECO:0000256" key="1">
    <source>
        <dbReference type="RuleBase" id="RU003513"/>
    </source>
</evidence>
<dbReference type="InterPro" id="IPR029767">
    <property type="entry name" value="WecB-like"/>
</dbReference>
<keyword evidence="1" id="KW-0413">Isomerase</keyword>
<dbReference type="PANTHER" id="PTHR43174:SF1">
    <property type="entry name" value="UDP-N-ACETYLGLUCOSAMINE 2-EPIMERASE"/>
    <property type="match status" value="1"/>
</dbReference>
<dbReference type="SUPFAM" id="SSF53756">
    <property type="entry name" value="UDP-Glycosyltransferase/glycogen phosphorylase"/>
    <property type="match status" value="1"/>
</dbReference>
<organism evidence="3 4">
    <name type="scientific">Candidatus Colwellbacteria bacterium RBG_13_48_8</name>
    <dbReference type="NCBI Taxonomy" id="1797685"/>
    <lineage>
        <taxon>Bacteria</taxon>
        <taxon>Candidatus Colwelliibacteriota</taxon>
    </lineage>
</organism>
<dbReference type="NCBIfam" id="TIGR00236">
    <property type="entry name" value="wecB"/>
    <property type="match status" value="1"/>
</dbReference>
<dbReference type="Pfam" id="PF02350">
    <property type="entry name" value="Epimerase_2"/>
    <property type="match status" value="1"/>
</dbReference>
<evidence type="ECO:0000313" key="4">
    <source>
        <dbReference type="Proteomes" id="UP000177062"/>
    </source>
</evidence>
<sequence length="307" mass="34646">DYFLNVKADTIGKQIANIIERSEEVLIKEKPDIYLVLGDTNSALSAIVAARMGIPVLHMEAGNRSFDQRVPEELNRKMLDHISTWLFPYRSQPRENLLREGINPAKIFISGDPYIEVLKHNLKRIDKNNVVSRLKLRPREYFLATTHREENVDDPQSLRNITEGIVMVANKYKKKVIWSLHPRTPKKLAALNIKLPSSIETVEPFGFLDFVALEKDALCIISDSGTALQEGTILKVPSVVIRKAIERPEVLEAGATVISGTDSSEDVLKSVDAALQSTKEWLSPYEEEGSVSDKMVNFIVSYKQKLY</sequence>
<evidence type="ECO:0000259" key="2">
    <source>
        <dbReference type="Pfam" id="PF02350"/>
    </source>
</evidence>